<sequence>MASPPYPTYRSFKKRTERTSEFRRPTASSLMAQFSSAAGSASEAPLPTPGLPESQAPRKRKKRNFFTS</sequence>
<gene>
    <name evidence="2" type="ORF">Esi_0874_0003</name>
</gene>
<evidence type="ECO:0000256" key="1">
    <source>
        <dbReference type="SAM" id="MobiDB-lite"/>
    </source>
</evidence>
<name>D7G886_ECTSI</name>
<dbReference type="AlphaFoldDB" id="D7G886"/>
<feature type="compositionally biased region" description="Basic residues" evidence="1">
    <location>
        <begin position="57"/>
        <end position="68"/>
    </location>
</feature>
<evidence type="ECO:0000313" key="2">
    <source>
        <dbReference type="EMBL" id="CBJ34023.1"/>
    </source>
</evidence>
<accession>D7G886</accession>
<protein>
    <submittedName>
        <fullName evidence="2">Uncharacterized protein</fullName>
    </submittedName>
</protein>
<organism evidence="2 3">
    <name type="scientific">Ectocarpus siliculosus</name>
    <name type="common">Brown alga</name>
    <name type="synonym">Conferva siliculosa</name>
    <dbReference type="NCBI Taxonomy" id="2880"/>
    <lineage>
        <taxon>Eukaryota</taxon>
        <taxon>Sar</taxon>
        <taxon>Stramenopiles</taxon>
        <taxon>Ochrophyta</taxon>
        <taxon>PX clade</taxon>
        <taxon>Phaeophyceae</taxon>
        <taxon>Ectocarpales</taxon>
        <taxon>Ectocarpaceae</taxon>
        <taxon>Ectocarpus</taxon>
    </lineage>
</organism>
<reference evidence="2 3" key="1">
    <citation type="journal article" date="2010" name="Nature">
        <title>The Ectocarpus genome and the independent evolution of multicellularity in brown algae.</title>
        <authorList>
            <person name="Cock J.M."/>
            <person name="Sterck L."/>
            <person name="Rouze P."/>
            <person name="Scornet D."/>
            <person name="Allen A.E."/>
            <person name="Amoutzias G."/>
            <person name="Anthouard V."/>
            <person name="Artiguenave F."/>
            <person name="Aury J.M."/>
            <person name="Badger J.H."/>
            <person name="Beszteri B."/>
            <person name="Billiau K."/>
            <person name="Bonnet E."/>
            <person name="Bothwell J.H."/>
            <person name="Bowler C."/>
            <person name="Boyen C."/>
            <person name="Brownlee C."/>
            <person name="Carrano C.J."/>
            <person name="Charrier B."/>
            <person name="Cho G.Y."/>
            <person name="Coelho S.M."/>
            <person name="Collen J."/>
            <person name="Corre E."/>
            <person name="Da Silva C."/>
            <person name="Delage L."/>
            <person name="Delaroque N."/>
            <person name="Dittami S.M."/>
            <person name="Doulbeau S."/>
            <person name="Elias M."/>
            <person name="Farnham G."/>
            <person name="Gachon C.M."/>
            <person name="Gschloessl B."/>
            <person name="Heesch S."/>
            <person name="Jabbari K."/>
            <person name="Jubin C."/>
            <person name="Kawai H."/>
            <person name="Kimura K."/>
            <person name="Kloareg B."/>
            <person name="Kupper F.C."/>
            <person name="Lang D."/>
            <person name="Le Bail A."/>
            <person name="Leblanc C."/>
            <person name="Lerouge P."/>
            <person name="Lohr M."/>
            <person name="Lopez P.J."/>
            <person name="Martens C."/>
            <person name="Maumus F."/>
            <person name="Michel G."/>
            <person name="Miranda-Saavedra D."/>
            <person name="Morales J."/>
            <person name="Moreau H."/>
            <person name="Motomura T."/>
            <person name="Nagasato C."/>
            <person name="Napoli C.A."/>
            <person name="Nelson D.R."/>
            <person name="Nyvall-Collen P."/>
            <person name="Peters A.F."/>
            <person name="Pommier C."/>
            <person name="Potin P."/>
            <person name="Poulain J."/>
            <person name="Quesneville H."/>
            <person name="Read B."/>
            <person name="Rensing S.A."/>
            <person name="Ritter A."/>
            <person name="Rousvoal S."/>
            <person name="Samanta M."/>
            <person name="Samson G."/>
            <person name="Schroeder D.C."/>
            <person name="Segurens B."/>
            <person name="Strittmatter M."/>
            <person name="Tonon T."/>
            <person name="Tregear J.W."/>
            <person name="Valentin K."/>
            <person name="von Dassow P."/>
            <person name="Yamagishi T."/>
            <person name="Van de Peer Y."/>
            <person name="Wincker P."/>
        </authorList>
    </citation>
    <scope>NUCLEOTIDE SEQUENCE [LARGE SCALE GENOMIC DNA]</scope>
    <source>
        <strain evidence="3">Ec32 / CCAP1310/4</strain>
    </source>
</reference>
<feature type="region of interest" description="Disordered" evidence="1">
    <location>
        <begin position="1"/>
        <end position="68"/>
    </location>
</feature>
<feature type="compositionally biased region" description="Polar residues" evidence="1">
    <location>
        <begin position="26"/>
        <end position="39"/>
    </location>
</feature>
<evidence type="ECO:0000313" key="3">
    <source>
        <dbReference type="Proteomes" id="UP000002630"/>
    </source>
</evidence>
<dbReference type="InParanoid" id="D7G886"/>
<dbReference type="Proteomes" id="UP000002630">
    <property type="component" value="Unassembled WGS sequence"/>
</dbReference>
<dbReference type="EMBL" id="FN649760">
    <property type="protein sequence ID" value="CBJ34023.1"/>
    <property type="molecule type" value="Genomic_DNA"/>
</dbReference>
<keyword evidence="3" id="KW-1185">Reference proteome</keyword>
<proteinExistence type="predicted"/>